<dbReference type="Proteomes" id="UP001162992">
    <property type="component" value="Chromosome 18"/>
</dbReference>
<sequence length="888" mass="99214">MVGKMVAAKVVSVAVGQDLSSKGAVKWAVRNLLSENDVLTLLHVRPPVRSIPTPMGGYVPIAQLNDEKVAAYLRDVQGKIDELFCAYKNLCCNHKVKVDCVVVRSDSIPKGLLDYIVRTGTQKLVLGSSVHNILTRWKFMGPGIAAYISKHAPSFCSVLVISKQRLLSVKDVNYSMYTPRSASGSSDSETFDDIVTTGPHQGKSEMNKKSQPTLQLTNRSPYGLDVFSQPFLLQNSKTAAVQKWMDLYENEMFISPFWTSEAHDEACYNKQRQSFESILNKSGQLLESNEEDVGQLVTNLTAQCTSKSDHLSAEDTIPVGGISSTTENVWPLIHNIQYVKNEEKYPLQEAANLDRDCSTGVECLFNSELENKLSLNPYEQEVEKLNHQVKEAICLAEKARKDADVQAILRIEAENAALTAAKKARDYATKQFEEADKRQEVIMAVKLAREVAAREAENADKVLKAVEIAKQTAKLEVKRRKVAEAKSIEEAEARKAVTEALQLVKQKYRVYDYDELRAATENFSDHLKLGEGGYGSVYKGKLHHMTVAIKVLTEGGYQGPREFQREVELLNHIHHPHIVLLLGCCPEKGCLVYEYTANGSLEDRLACKGDTAPLPWFTRFRIIAEVANAIHFLHSSRPDPIIHRDLKPGNILLDSNQVSKLSDVGLAGLVPERFADANSTYFRDTTPVGTFAYMDPEYQRTGLFGPKSDVYALGIVMLQVLTGKPPVGVHEIVEEALDSGKLNKVLDHSAGEWPHTETMEVAGLALQCAEMKRKHRPDLETCVLPILDSVRAYAGTFATKEACMRPVSEENCEIVVPERFLCPIFQEVMEDPVVAADGYTYDYMAIKQWLQEQDISPVTTVRLKHKQLTPNYSLQAVIHDWQAKTRRR</sequence>
<evidence type="ECO:0000313" key="1">
    <source>
        <dbReference type="EMBL" id="KAJ7522626.1"/>
    </source>
</evidence>
<protein>
    <submittedName>
        <fullName evidence="1">Uncharacterized protein</fullName>
    </submittedName>
</protein>
<organism evidence="1 2">
    <name type="scientific">Diphasiastrum complanatum</name>
    <name type="common">Issler's clubmoss</name>
    <name type="synonym">Lycopodium complanatum</name>
    <dbReference type="NCBI Taxonomy" id="34168"/>
    <lineage>
        <taxon>Eukaryota</taxon>
        <taxon>Viridiplantae</taxon>
        <taxon>Streptophyta</taxon>
        <taxon>Embryophyta</taxon>
        <taxon>Tracheophyta</taxon>
        <taxon>Lycopodiopsida</taxon>
        <taxon>Lycopodiales</taxon>
        <taxon>Lycopodiaceae</taxon>
        <taxon>Lycopodioideae</taxon>
        <taxon>Diphasiastrum</taxon>
    </lineage>
</organism>
<gene>
    <name evidence="1" type="ORF">O6H91_18G020300</name>
</gene>
<proteinExistence type="predicted"/>
<name>A0ACC2AYL2_DIPCM</name>
<comment type="caution">
    <text evidence="1">The sequence shown here is derived from an EMBL/GenBank/DDBJ whole genome shotgun (WGS) entry which is preliminary data.</text>
</comment>
<evidence type="ECO:0000313" key="2">
    <source>
        <dbReference type="Proteomes" id="UP001162992"/>
    </source>
</evidence>
<dbReference type="EMBL" id="CM055109">
    <property type="protein sequence ID" value="KAJ7522626.1"/>
    <property type="molecule type" value="Genomic_DNA"/>
</dbReference>
<accession>A0ACC2AYL2</accession>
<keyword evidence="2" id="KW-1185">Reference proteome</keyword>
<reference evidence="2" key="1">
    <citation type="journal article" date="2024" name="Proc. Natl. Acad. Sci. U.S.A.">
        <title>Extraordinary preservation of gene collinearity over three hundred million years revealed in homosporous lycophytes.</title>
        <authorList>
            <person name="Li C."/>
            <person name="Wickell D."/>
            <person name="Kuo L.Y."/>
            <person name="Chen X."/>
            <person name="Nie B."/>
            <person name="Liao X."/>
            <person name="Peng D."/>
            <person name="Ji J."/>
            <person name="Jenkins J."/>
            <person name="Williams M."/>
            <person name="Shu S."/>
            <person name="Plott C."/>
            <person name="Barry K."/>
            <person name="Rajasekar S."/>
            <person name="Grimwood J."/>
            <person name="Han X."/>
            <person name="Sun S."/>
            <person name="Hou Z."/>
            <person name="He W."/>
            <person name="Dai G."/>
            <person name="Sun C."/>
            <person name="Schmutz J."/>
            <person name="Leebens-Mack J.H."/>
            <person name="Li F.W."/>
            <person name="Wang L."/>
        </authorList>
    </citation>
    <scope>NUCLEOTIDE SEQUENCE [LARGE SCALE GENOMIC DNA]</scope>
    <source>
        <strain evidence="2">cv. PW_Plant_1</strain>
    </source>
</reference>